<dbReference type="Pfam" id="PF01509">
    <property type="entry name" value="TruB_N"/>
    <property type="match status" value="1"/>
</dbReference>
<dbReference type="EMBL" id="VTPC01007102">
    <property type="protein sequence ID" value="KAF2894349.1"/>
    <property type="molecule type" value="Genomic_DNA"/>
</dbReference>
<dbReference type="GO" id="GO:0006396">
    <property type="term" value="P:RNA processing"/>
    <property type="evidence" value="ECO:0007669"/>
    <property type="project" value="InterPro"/>
</dbReference>
<accession>A0A8K0CXP7</accession>
<proteinExistence type="inferred from homology"/>
<dbReference type="SUPFAM" id="SSF55120">
    <property type="entry name" value="Pseudouridine synthase"/>
    <property type="match status" value="1"/>
</dbReference>
<dbReference type="InterPro" id="IPR039048">
    <property type="entry name" value="Trub2"/>
</dbReference>
<dbReference type="InterPro" id="IPR002501">
    <property type="entry name" value="PsdUridine_synth_N"/>
</dbReference>
<dbReference type="GO" id="GO:0003723">
    <property type="term" value="F:RNA binding"/>
    <property type="evidence" value="ECO:0007669"/>
    <property type="project" value="InterPro"/>
</dbReference>
<dbReference type="PANTHER" id="PTHR13195:SF0">
    <property type="entry name" value="PSEUDOURIDYLATE SYNTHASE TRUB2, MITOCHONDRIAL"/>
    <property type="match status" value="1"/>
</dbReference>
<dbReference type="PANTHER" id="PTHR13195">
    <property type="entry name" value="PSEUDOURIDINE SYNTHASE-RELATED"/>
    <property type="match status" value="1"/>
</dbReference>
<comment type="similarity">
    <text evidence="1">Belongs to the pseudouridine synthase TruB family.</text>
</comment>
<evidence type="ECO:0000313" key="3">
    <source>
        <dbReference type="EMBL" id="KAF2894349.1"/>
    </source>
</evidence>
<gene>
    <name evidence="3" type="ORF">ILUMI_11827</name>
</gene>
<dbReference type="Proteomes" id="UP000801492">
    <property type="component" value="Unassembled WGS sequence"/>
</dbReference>
<protein>
    <recommendedName>
        <fullName evidence="2">Pseudouridine synthase II N-terminal domain-containing protein</fullName>
    </recommendedName>
</protein>
<feature type="domain" description="Pseudouridine synthase II N-terminal" evidence="2">
    <location>
        <begin position="98"/>
        <end position="228"/>
    </location>
</feature>
<name>A0A8K0CXP7_IGNLU</name>
<dbReference type="Gene3D" id="3.30.2350.10">
    <property type="entry name" value="Pseudouridine synthase"/>
    <property type="match status" value="1"/>
</dbReference>
<sequence>MLAKDAPTIWNALKGIICVYKPADVSCNRVAKTVIHKICSELNEMDCRPPIDYVSIEGDPSGELTVITKPSLADDPLVVGPRYQPKDIRCTWSSYLGVNTSGVLLLGIQNGTKLAMRIRNNKLVRAYRIKGLLGLATDNYYKDGKVVEKSTFKFIKAFNIEKLLASMQAAHQRKMFDTCGVDLQSQAAYELAVKGPIRPSHSKIPLIYGIKCVHFEPPEFTIEVHCINEYEMYLKALMQEIGMKLHSTAHCTGIQCIRHSYFNLDHALLQKHWTLQNIITNLEECNDIIEEHKDLTIQENIALQYG</sequence>
<dbReference type="GO" id="GO:0001522">
    <property type="term" value="P:pseudouridine synthesis"/>
    <property type="evidence" value="ECO:0007669"/>
    <property type="project" value="InterPro"/>
</dbReference>
<reference evidence="3" key="1">
    <citation type="submission" date="2019-08" db="EMBL/GenBank/DDBJ databases">
        <title>The genome of the North American firefly Photinus pyralis.</title>
        <authorList>
            <consortium name="Photinus pyralis genome working group"/>
            <person name="Fallon T.R."/>
            <person name="Sander Lower S.E."/>
            <person name="Weng J.-K."/>
        </authorList>
    </citation>
    <scope>NUCLEOTIDE SEQUENCE</scope>
    <source>
        <strain evidence="3">TRF0915ILg1</strain>
        <tissue evidence="3">Whole body</tissue>
    </source>
</reference>
<dbReference type="InterPro" id="IPR020103">
    <property type="entry name" value="PsdUridine_synth_cat_dom_sf"/>
</dbReference>
<organism evidence="3 4">
    <name type="scientific">Ignelater luminosus</name>
    <name type="common">Cucubano</name>
    <name type="synonym">Pyrophorus luminosus</name>
    <dbReference type="NCBI Taxonomy" id="2038154"/>
    <lineage>
        <taxon>Eukaryota</taxon>
        <taxon>Metazoa</taxon>
        <taxon>Ecdysozoa</taxon>
        <taxon>Arthropoda</taxon>
        <taxon>Hexapoda</taxon>
        <taxon>Insecta</taxon>
        <taxon>Pterygota</taxon>
        <taxon>Neoptera</taxon>
        <taxon>Endopterygota</taxon>
        <taxon>Coleoptera</taxon>
        <taxon>Polyphaga</taxon>
        <taxon>Elateriformia</taxon>
        <taxon>Elateroidea</taxon>
        <taxon>Elateridae</taxon>
        <taxon>Agrypninae</taxon>
        <taxon>Pyrophorini</taxon>
        <taxon>Ignelater</taxon>
    </lineage>
</organism>
<dbReference type="OrthoDB" id="9995526at2759"/>
<evidence type="ECO:0000256" key="1">
    <source>
        <dbReference type="ARBA" id="ARBA00008999"/>
    </source>
</evidence>
<evidence type="ECO:0000259" key="2">
    <source>
        <dbReference type="Pfam" id="PF01509"/>
    </source>
</evidence>
<comment type="caution">
    <text evidence="3">The sequence shown here is derived from an EMBL/GenBank/DDBJ whole genome shotgun (WGS) entry which is preliminary data.</text>
</comment>
<keyword evidence="4" id="KW-1185">Reference proteome</keyword>
<evidence type="ECO:0000313" key="4">
    <source>
        <dbReference type="Proteomes" id="UP000801492"/>
    </source>
</evidence>
<dbReference type="GO" id="GO:0009982">
    <property type="term" value="F:pseudouridine synthase activity"/>
    <property type="evidence" value="ECO:0007669"/>
    <property type="project" value="InterPro"/>
</dbReference>
<dbReference type="AlphaFoldDB" id="A0A8K0CXP7"/>